<dbReference type="Proteomes" id="UP001596037">
    <property type="component" value="Unassembled WGS sequence"/>
</dbReference>
<protein>
    <submittedName>
        <fullName evidence="8">ABC transporter ATP-binding protein</fullName>
    </submittedName>
</protein>
<comment type="caution">
    <text evidence="8">The sequence shown here is derived from an EMBL/GenBank/DDBJ whole genome shotgun (WGS) entry which is preliminary data.</text>
</comment>
<organism evidence="8 9">
    <name type="scientific">Caenimonas terrae</name>
    <dbReference type="NCBI Taxonomy" id="696074"/>
    <lineage>
        <taxon>Bacteria</taxon>
        <taxon>Pseudomonadati</taxon>
        <taxon>Pseudomonadota</taxon>
        <taxon>Betaproteobacteria</taxon>
        <taxon>Burkholderiales</taxon>
        <taxon>Comamonadaceae</taxon>
        <taxon>Caenimonas</taxon>
    </lineage>
</organism>
<dbReference type="CDD" id="cd03224">
    <property type="entry name" value="ABC_TM1139_LivF_branched"/>
    <property type="match status" value="1"/>
</dbReference>
<keyword evidence="3" id="KW-1003">Cell membrane</keyword>
<keyword evidence="9" id="KW-1185">Reference proteome</keyword>
<evidence type="ECO:0000256" key="2">
    <source>
        <dbReference type="ARBA" id="ARBA00022448"/>
    </source>
</evidence>
<proteinExistence type="inferred from homology"/>
<evidence type="ECO:0000313" key="9">
    <source>
        <dbReference type="Proteomes" id="UP001596037"/>
    </source>
</evidence>
<dbReference type="RefSeq" id="WP_376851993.1">
    <property type="nucleotide sequence ID" value="NZ_JBHSMF010000010.1"/>
</dbReference>
<accession>A0ABW0NKT8</accession>
<dbReference type="InterPro" id="IPR052156">
    <property type="entry name" value="BCAA_Transport_ATP-bd_LivF"/>
</dbReference>
<evidence type="ECO:0000256" key="1">
    <source>
        <dbReference type="ARBA" id="ARBA00005417"/>
    </source>
</evidence>
<dbReference type="InterPro" id="IPR003439">
    <property type="entry name" value="ABC_transporter-like_ATP-bd"/>
</dbReference>
<keyword evidence="3" id="KW-0472">Membrane</keyword>
<dbReference type="Pfam" id="PF00005">
    <property type="entry name" value="ABC_tran"/>
    <property type="match status" value="1"/>
</dbReference>
<dbReference type="InterPro" id="IPR017871">
    <property type="entry name" value="ABC_transporter-like_CS"/>
</dbReference>
<evidence type="ECO:0000256" key="6">
    <source>
        <dbReference type="ARBA" id="ARBA00022970"/>
    </source>
</evidence>
<keyword evidence="6" id="KW-0029">Amino-acid transport</keyword>
<dbReference type="InterPro" id="IPR027417">
    <property type="entry name" value="P-loop_NTPase"/>
</dbReference>
<evidence type="ECO:0000256" key="4">
    <source>
        <dbReference type="ARBA" id="ARBA00022741"/>
    </source>
</evidence>
<dbReference type="PANTHER" id="PTHR43820">
    <property type="entry name" value="HIGH-AFFINITY BRANCHED-CHAIN AMINO ACID TRANSPORT ATP-BINDING PROTEIN LIVF"/>
    <property type="match status" value="1"/>
</dbReference>
<keyword evidence="5 8" id="KW-0067">ATP-binding</keyword>
<comment type="similarity">
    <text evidence="1">Belongs to the ABC transporter superfamily.</text>
</comment>
<dbReference type="PROSITE" id="PS00211">
    <property type="entry name" value="ABC_TRANSPORTER_1"/>
    <property type="match status" value="1"/>
</dbReference>
<keyword evidence="4" id="KW-0547">Nucleotide-binding</keyword>
<dbReference type="SUPFAM" id="SSF52540">
    <property type="entry name" value="P-loop containing nucleoside triphosphate hydrolases"/>
    <property type="match status" value="1"/>
</dbReference>
<evidence type="ECO:0000256" key="3">
    <source>
        <dbReference type="ARBA" id="ARBA00022475"/>
    </source>
</evidence>
<name>A0ABW0NKT8_9BURK</name>
<feature type="domain" description="ABC transporter" evidence="7">
    <location>
        <begin position="9"/>
        <end position="241"/>
    </location>
</feature>
<sequence>MATDTSPILALDAVVGGYGKVTILNGTTFQIARGAITTVIGPNGAGKSTVFKAIFGLLTLRAGRITFDGQDVTGLAPASLLKLGISYVPQGRNIFPELSVLHNLELGGYAAPRGVKLRERIDTVLDRFPALRSRAKVQASTLSGGQQKLLEIARALLLEPKLLLIDEPSIGLSPLMVQETFDILADMRDRGVSVLMVEQNARSALQRSDYGLVLELGETRLHDRAATILADPRVGQLFLGAGMGNTAAGAPG</sequence>
<dbReference type="PANTHER" id="PTHR43820:SF6">
    <property type="entry name" value="ABC TRANSPORTER ATP-BINDING PROTEIN"/>
    <property type="match status" value="1"/>
</dbReference>
<evidence type="ECO:0000259" key="7">
    <source>
        <dbReference type="PROSITE" id="PS50893"/>
    </source>
</evidence>
<dbReference type="PROSITE" id="PS50893">
    <property type="entry name" value="ABC_TRANSPORTER_2"/>
    <property type="match status" value="1"/>
</dbReference>
<dbReference type="GO" id="GO:0005524">
    <property type="term" value="F:ATP binding"/>
    <property type="evidence" value="ECO:0007669"/>
    <property type="project" value="UniProtKB-KW"/>
</dbReference>
<reference evidence="9" key="1">
    <citation type="journal article" date="2019" name="Int. J. Syst. Evol. Microbiol.">
        <title>The Global Catalogue of Microorganisms (GCM) 10K type strain sequencing project: providing services to taxonomists for standard genome sequencing and annotation.</title>
        <authorList>
            <consortium name="The Broad Institute Genomics Platform"/>
            <consortium name="The Broad Institute Genome Sequencing Center for Infectious Disease"/>
            <person name="Wu L."/>
            <person name="Ma J."/>
        </authorList>
    </citation>
    <scope>NUCLEOTIDE SEQUENCE [LARGE SCALE GENOMIC DNA]</scope>
    <source>
        <strain evidence="9">CCUG 57401</strain>
    </source>
</reference>
<evidence type="ECO:0000313" key="8">
    <source>
        <dbReference type="EMBL" id="MFC5499742.1"/>
    </source>
</evidence>
<dbReference type="EMBL" id="JBHSMF010000010">
    <property type="protein sequence ID" value="MFC5499742.1"/>
    <property type="molecule type" value="Genomic_DNA"/>
</dbReference>
<keyword evidence="2" id="KW-0813">Transport</keyword>
<gene>
    <name evidence="8" type="ORF">ACFPOE_19520</name>
</gene>
<evidence type="ECO:0000256" key="5">
    <source>
        <dbReference type="ARBA" id="ARBA00022840"/>
    </source>
</evidence>
<dbReference type="Gene3D" id="3.40.50.300">
    <property type="entry name" value="P-loop containing nucleotide triphosphate hydrolases"/>
    <property type="match status" value="1"/>
</dbReference>
<dbReference type="InterPro" id="IPR003593">
    <property type="entry name" value="AAA+_ATPase"/>
</dbReference>
<dbReference type="SMART" id="SM00382">
    <property type="entry name" value="AAA"/>
    <property type="match status" value="1"/>
</dbReference>